<name>A0A1W1VBD7_PEPAS</name>
<dbReference type="OrthoDB" id="1698322at2"/>
<accession>A0A1W1VBD7</accession>
<evidence type="ECO:0000313" key="1">
    <source>
        <dbReference type="EMBL" id="SMB90777.1"/>
    </source>
</evidence>
<reference evidence="2" key="1">
    <citation type="submission" date="2017-04" db="EMBL/GenBank/DDBJ databases">
        <authorList>
            <person name="Varghese N."/>
            <person name="Submissions S."/>
        </authorList>
    </citation>
    <scope>NUCLEOTIDE SEQUENCE [LARGE SCALE GENOMIC DNA]</scope>
    <source>
        <strain evidence="2">DSM 20463</strain>
    </source>
</reference>
<dbReference type="EMBL" id="FWWR01000011">
    <property type="protein sequence ID" value="SMB90777.1"/>
    <property type="molecule type" value="Genomic_DNA"/>
</dbReference>
<gene>
    <name evidence="1" type="ORF">SAMN00017477_1685</name>
</gene>
<dbReference type="STRING" id="573058.SAMN00017477_1685"/>
<evidence type="ECO:0008006" key="3">
    <source>
        <dbReference type="Google" id="ProtNLM"/>
    </source>
</evidence>
<dbReference type="Proteomes" id="UP000192368">
    <property type="component" value="Unassembled WGS sequence"/>
</dbReference>
<organism evidence="1 2">
    <name type="scientific">Peptoniphilus asaccharolyticus DSM 20463</name>
    <dbReference type="NCBI Taxonomy" id="573058"/>
    <lineage>
        <taxon>Bacteria</taxon>
        <taxon>Bacillati</taxon>
        <taxon>Bacillota</taxon>
        <taxon>Tissierellia</taxon>
        <taxon>Tissierellales</taxon>
        <taxon>Peptoniphilaceae</taxon>
        <taxon>Peptoniphilus</taxon>
    </lineage>
</organism>
<sequence>MNTDRNKKHRQVKFEVKRVYVGKKPIEEVFENVIEHIVDKNIEVDNKRKQTQA</sequence>
<evidence type="ECO:0000313" key="2">
    <source>
        <dbReference type="Proteomes" id="UP000192368"/>
    </source>
</evidence>
<dbReference type="RefSeq" id="WP_084231234.1">
    <property type="nucleotide sequence ID" value="NZ_FWWR01000011.1"/>
</dbReference>
<proteinExistence type="predicted"/>
<dbReference type="AlphaFoldDB" id="A0A1W1VBD7"/>
<keyword evidence="2" id="KW-1185">Reference proteome</keyword>
<protein>
    <recommendedName>
        <fullName evidence="3">Recombinase RecR</fullName>
    </recommendedName>
</protein>